<dbReference type="STRING" id="619805.SAMN05660477_00111"/>
<dbReference type="OrthoDB" id="9765926at2"/>
<proteinExistence type="predicted"/>
<accession>A0A1T5CJF7</accession>
<dbReference type="EMBL" id="FUYZ01000001">
    <property type="protein sequence ID" value="SKB59602.1"/>
    <property type="molecule type" value="Genomic_DNA"/>
</dbReference>
<dbReference type="RefSeq" id="WP_144038259.1">
    <property type="nucleotide sequence ID" value="NZ_FUYZ01000001.1"/>
</dbReference>
<evidence type="ECO:0000313" key="2">
    <source>
        <dbReference type="Proteomes" id="UP000191112"/>
    </source>
</evidence>
<dbReference type="InterPro" id="IPR026341">
    <property type="entry name" value="T9SS_type_B"/>
</dbReference>
<reference evidence="1 2" key="1">
    <citation type="submission" date="2017-02" db="EMBL/GenBank/DDBJ databases">
        <authorList>
            <person name="Peterson S.W."/>
        </authorList>
    </citation>
    <scope>NUCLEOTIDE SEQUENCE [LARGE SCALE GENOMIC DNA]</scope>
    <source>
        <strain evidence="1 2">DSM 22323</strain>
    </source>
</reference>
<dbReference type="Proteomes" id="UP000191112">
    <property type="component" value="Unassembled WGS sequence"/>
</dbReference>
<gene>
    <name evidence="1" type="ORF">SAMN05660477_00111</name>
</gene>
<protein>
    <submittedName>
        <fullName evidence="1">Gliding motility-associated C-terminal domain-containing protein</fullName>
    </submittedName>
</protein>
<dbReference type="NCBIfam" id="TIGR04131">
    <property type="entry name" value="Bac_Flav_CTERM"/>
    <property type="match status" value="1"/>
</dbReference>
<evidence type="ECO:0000313" key="1">
    <source>
        <dbReference type="EMBL" id="SKB59602.1"/>
    </source>
</evidence>
<organism evidence="1 2">
    <name type="scientific">Soonwooa buanensis</name>
    <dbReference type="NCBI Taxonomy" id="619805"/>
    <lineage>
        <taxon>Bacteria</taxon>
        <taxon>Pseudomonadati</taxon>
        <taxon>Bacteroidota</taxon>
        <taxon>Flavobacteriia</taxon>
        <taxon>Flavobacteriales</taxon>
        <taxon>Weeksellaceae</taxon>
        <taxon>Chryseobacterium group</taxon>
        <taxon>Soonwooa</taxon>
    </lineage>
</organism>
<dbReference type="Pfam" id="PF13585">
    <property type="entry name" value="CHU_C"/>
    <property type="match status" value="1"/>
</dbReference>
<sequence length="1519" mass="168624">MRNFYSFLIYTIFGIQCLMYAQVCPSLVDQKNGEGNVKVDCGYLSGTNCIDLIASFPTLASTDSYAVSSTPYTPYGDYNDGTQLDIYPVEPVRDEDYLKRISFNNPSFFSSKSFEFSFYGKKYDSFIISSNGFISFRSDIAEGDFSSSDFGGQTIPTTMVPTLSVFGVYQDVEFVKGESTISIKVEGAYPCRKLVVNFYRARIVGTNQYTTSQIVLEELTGDIYVYVKDKPLPDNSARRKSSVIGVSDNTGDGVAPATRNTGIWSASNEGWHFSPNGPNMTREIQWYNNGVRMAAAYNNKLRINVCPKLDVEQYKAIAVYTLANGDVIKAEKEINYFFSGDFPIATDVTDIICSGSTGVYYQSNYYSKILSPTTPSNPYGPRSVSNFNFKFYDTRPLAQSGATAPIDPALALQNNKIYYVRVENKSNPTTCFTVIAFKIEDVNNVLLANVVDICSDNLVGITLSKLRCQLFDASFKPTSIKYKIDNTSGPFVTTANLTAASKIYVYATTSCGEIIYGPITINITTGAPLLPVPNPININLCDIVIPGKNPPLKETDFDWQKYFKKNGIVFSNDPDAIITVHPTKELAADGKNAMNYIDEGSPLPSKDYTYTLGVRVTPSTVDPTLCKNECSSSTEITVRVEFSKIIINVDDADKDAKPDDPEVFDVEDVNLYLCKSTVDRTIDPGTDFNSFVQITKPTAGAGIYRYFYRTLKDATDSLAIPILESSLPHEVLLSTDKIKTYFVKYSLGVDPTPNANHCYVIKQFVYNVENFQVLSNAAPFQVCSPNNQLITIKLSDYINRILAGMQSQNPKPEVKFYLDPGGTTEITTLDLDATTPSKSVYVRITSGYNPSCISDLIEYKFVLKGIELLKNEVTLNITCDDDADGKIYVNLKKYETEFASDPSLIKQYYRNYNPANGSFTNPIPAAELENFETVSSGQQIIYIRFSQTGSTCTAMAKIIINVNITNTPIKLRSNRFLLRCNIVGQSAIFNLNDIISRIYDPSNPEYSSLVDNVYFYVDEVDAKNDKNRIPNPDNYSIPVTESRKQIWVRFESKTGCKSIEVFTIKVINPADIKFTNQPEPPIIICDDNLDGKYTFDLRAWVNAKIDSSVPGSSFLNDYENTLGADYSFQLSSGGTDLTSQEEKNFHPDPVSQNFVWIKASAGGDCNAIMKLTFDFGDISVLNFNIGDFCANETVDLTQIKSDPRIAGATELKFYRSDADLIAGSGQITNETQFDAGALTEVYVKIIFPGTACPRKGIISLHPKLVPEFTMETNLIDFCEISQKVDINIDPSNIISLGLKPVSYTIKGPNAFVETGAYAGKTIYTTNIPGEYTVTITADNACSYTAAPVVLRQFDVPQITSIIVESDRVMINTISKSPNRPIEYSYDGLGSWQASNVFFNVPKGVRSFVVRYADNGVENGCTSTPKEAYILSISNVITPNGDGVNDVWKVTDLDFYEGKPTTVQIFDRFNKIVFEKSSTDTLIWDGRTNGRPVPSTTYWFIMKLPDGNELKGWIMVKHSE</sequence>
<keyword evidence="2" id="KW-1185">Reference proteome</keyword>
<name>A0A1T5CJF7_9FLAO</name>